<dbReference type="EMBL" id="JAJATZ010000004">
    <property type="protein sequence ID" value="MCB5199696.1"/>
    <property type="molecule type" value="Genomic_DNA"/>
</dbReference>
<evidence type="ECO:0000313" key="4">
    <source>
        <dbReference type="Proteomes" id="UP001138961"/>
    </source>
</evidence>
<dbReference type="Gene3D" id="3.20.20.100">
    <property type="entry name" value="NADP-dependent oxidoreductase domain"/>
    <property type="match status" value="1"/>
</dbReference>
<accession>A0ABS8BVY0</accession>
<dbReference type="Proteomes" id="UP001138961">
    <property type="component" value="Unassembled WGS sequence"/>
</dbReference>
<keyword evidence="4" id="KW-1185">Reference proteome</keyword>
<dbReference type="InterPro" id="IPR023210">
    <property type="entry name" value="NADP_OxRdtase_dom"/>
</dbReference>
<feature type="domain" description="NADP-dependent oxidoreductase" evidence="2">
    <location>
        <begin position="17"/>
        <end position="339"/>
    </location>
</feature>
<sequence>MKTLTLGRTDISVTDWCLGTMTFGNQTPMDDAHRQMDMALDAGLNFIDCAEMYPVNPVAKETAGRSEEYLGEWFARTGRRDEWVLATKVTGPNPGFKRDGAGFSGANIGQAIDESLTRLKTDVIDLYQLHWPVRGTWAFRSNWSYDPSGQNRAQTLDHMHEVLGALDTAVKAGKIRAVGLSNETAWGTTKWCDVAEEHGLPRMASIQNEYSLLCRHMDTDLSETMVNEDVTLLSFSPLAAGFLTGKYQDGQVPDGSRMSLNTDMGGRLTDRVLPATQAYLDIAAKHGIDPVHLAMAWQFSRPFPVSAIFGATTADQLAQILAGRDVVLGQEVLEDIDAAHRAHPMPY</sequence>
<reference evidence="3" key="1">
    <citation type="submission" date="2021-10" db="EMBL/GenBank/DDBJ databases">
        <title>Loktanella gaetbuli sp. nov., isolated from a tidal flat.</title>
        <authorList>
            <person name="Park S."/>
            <person name="Yoon J.-H."/>
        </authorList>
    </citation>
    <scope>NUCLEOTIDE SEQUENCE</scope>
    <source>
        <strain evidence="3">TSTF-M6</strain>
    </source>
</reference>
<evidence type="ECO:0000313" key="3">
    <source>
        <dbReference type="EMBL" id="MCB5199696.1"/>
    </source>
</evidence>
<keyword evidence="1" id="KW-0560">Oxidoreductase</keyword>
<comment type="caution">
    <text evidence="3">The sequence shown here is derived from an EMBL/GenBank/DDBJ whole genome shotgun (WGS) entry which is preliminary data.</text>
</comment>
<name>A0ABS8BVY0_9RHOB</name>
<dbReference type="PANTHER" id="PTHR43364">
    <property type="entry name" value="NADH-SPECIFIC METHYLGLYOXAL REDUCTASE-RELATED"/>
    <property type="match status" value="1"/>
</dbReference>
<dbReference type="InterPro" id="IPR036812">
    <property type="entry name" value="NAD(P)_OxRdtase_dom_sf"/>
</dbReference>
<evidence type="ECO:0000256" key="1">
    <source>
        <dbReference type="ARBA" id="ARBA00023002"/>
    </source>
</evidence>
<dbReference type="SUPFAM" id="SSF51430">
    <property type="entry name" value="NAD(P)-linked oxidoreductase"/>
    <property type="match status" value="1"/>
</dbReference>
<evidence type="ECO:0000259" key="2">
    <source>
        <dbReference type="Pfam" id="PF00248"/>
    </source>
</evidence>
<gene>
    <name evidence="3" type="ORF">LGQ03_10635</name>
</gene>
<dbReference type="InterPro" id="IPR050523">
    <property type="entry name" value="AKR_Detox_Biosynth"/>
</dbReference>
<proteinExistence type="predicted"/>
<dbReference type="RefSeq" id="WP_226748372.1">
    <property type="nucleotide sequence ID" value="NZ_JAJATZ010000004.1"/>
</dbReference>
<dbReference type="CDD" id="cd19094">
    <property type="entry name" value="AKR_Tas-like"/>
    <property type="match status" value="1"/>
</dbReference>
<dbReference type="Pfam" id="PF00248">
    <property type="entry name" value="Aldo_ket_red"/>
    <property type="match status" value="1"/>
</dbReference>
<organism evidence="3 4">
    <name type="scientific">Loktanella gaetbuli</name>
    <dbReference type="NCBI Taxonomy" id="2881335"/>
    <lineage>
        <taxon>Bacteria</taxon>
        <taxon>Pseudomonadati</taxon>
        <taxon>Pseudomonadota</taxon>
        <taxon>Alphaproteobacteria</taxon>
        <taxon>Rhodobacterales</taxon>
        <taxon>Roseobacteraceae</taxon>
        <taxon>Loktanella</taxon>
    </lineage>
</organism>
<protein>
    <submittedName>
        <fullName evidence="3">Aldo/keto reductase</fullName>
    </submittedName>
</protein>
<dbReference type="PANTHER" id="PTHR43364:SF4">
    <property type="entry name" value="NAD(P)-LINKED OXIDOREDUCTASE SUPERFAMILY PROTEIN"/>
    <property type="match status" value="1"/>
</dbReference>